<accession>A0A371HZG4</accession>
<sequence>MSASILQAPNWALPFELMCGASNSALGVVLGQRVGKQLHVIAYVSRTMDAAQVNYAATENELLEIIFSLDMFRDKKGTKNSVADHLSWLEREVEPIPIRDEFPNEQILQMIHASLWYVDICNYLVASAYPKGASKIVIEKLNSDAKYYIWDDPYLWRLCNDQVTRRSIPESETKLVLHFCHSTSEGGHYGSMRTA</sequence>
<feature type="non-terminal residue" evidence="2">
    <location>
        <position position="1"/>
    </location>
</feature>
<name>A0A371HZG4_MUCPR</name>
<dbReference type="InterPro" id="IPR043502">
    <property type="entry name" value="DNA/RNA_pol_sf"/>
</dbReference>
<protein>
    <submittedName>
        <fullName evidence="2">Retrovirus-related Pol polyprotein from transposon opus</fullName>
    </submittedName>
</protein>
<evidence type="ECO:0000313" key="3">
    <source>
        <dbReference type="Proteomes" id="UP000257109"/>
    </source>
</evidence>
<evidence type="ECO:0000259" key="1">
    <source>
        <dbReference type="Pfam" id="PF17919"/>
    </source>
</evidence>
<feature type="domain" description="Reverse transcriptase/retrotransposon-derived protein RNase H-like" evidence="1">
    <location>
        <begin position="2"/>
        <end position="74"/>
    </location>
</feature>
<proteinExistence type="predicted"/>
<dbReference type="PANTHER" id="PTHR34072:SF57">
    <property type="entry name" value="RNA-DIRECTED DNA POLYMERASE"/>
    <property type="match status" value="1"/>
</dbReference>
<dbReference type="PANTHER" id="PTHR34072">
    <property type="entry name" value="ENZYMATIC POLYPROTEIN-RELATED"/>
    <property type="match status" value="1"/>
</dbReference>
<dbReference type="SUPFAM" id="SSF56672">
    <property type="entry name" value="DNA/RNA polymerases"/>
    <property type="match status" value="1"/>
</dbReference>
<comment type="caution">
    <text evidence="2">The sequence shown here is derived from an EMBL/GenBank/DDBJ whole genome shotgun (WGS) entry which is preliminary data.</text>
</comment>
<dbReference type="Proteomes" id="UP000257109">
    <property type="component" value="Unassembled WGS sequence"/>
</dbReference>
<keyword evidence="3" id="KW-1185">Reference proteome</keyword>
<dbReference type="OrthoDB" id="1432176at2759"/>
<reference evidence="2" key="1">
    <citation type="submission" date="2018-05" db="EMBL/GenBank/DDBJ databases">
        <title>Draft genome of Mucuna pruriens seed.</title>
        <authorList>
            <person name="Nnadi N.E."/>
            <person name="Vos R."/>
            <person name="Hasami M.H."/>
            <person name="Devisetty U.K."/>
            <person name="Aguiy J.C."/>
        </authorList>
    </citation>
    <scope>NUCLEOTIDE SEQUENCE [LARGE SCALE GENOMIC DNA]</scope>
    <source>
        <strain evidence="2">JCA_2017</strain>
    </source>
</reference>
<dbReference type="Pfam" id="PF17919">
    <property type="entry name" value="RT_RNaseH_2"/>
    <property type="match status" value="1"/>
</dbReference>
<dbReference type="EMBL" id="QJKJ01001326">
    <property type="protein sequence ID" value="RDY08187.1"/>
    <property type="molecule type" value="Genomic_DNA"/>
</dbReference>
<dbReference type="InterPro" id="IPR041577">
    <property type="entry name" value="RT_RNaseH_2"/>
</dbReference>
<gene>
    <name evidence="2" type="primary">pol</name>
    <name evidence="2" type="ORF">CR513_07605</name>
</gene>
<organism evidence="2 3">
    <name type="scientific">Mucuna pruriens</name>
    <name type="common">Velvet bean</name>
    <name type="synonym">Dolichos pruriens</name>
    <dbReference type="NCBI Taxonomy" id="157652"/>
    <lineage>
        <taxon>Eukaryota</taxon>
        <taxon>Viridiplantae</taxon>
        <taxon>Streptophyta</taxon>
        <taxon>Embryophyta</taxon>
        <taxon>Tracheophyta</taxon>
        <taxon>Spermatophyta</taxon>
        <taxon>Magnoliopsida</taxon>
        <taxon>eudicotyledons</taxon>
        <taxon>Gunneridae</taxon>
        <taxon>Pentapetalae</taxon>
        <taxon>rosids</taxon>
        <taxon>fabids</taxon>
        <taxon>Fabales</taxon>
        <taxon>Fabaceae</taxon>
        <taxon>Papilionoideae</taxon>
        <taxon>50 kb inversion clade</taxon>
        <taxon>NPAAA clade</taxon>
        <taxon>indigoferoid/millettioid clade</taxon>
        <taxon>Phaseoleae</taxon>
        <taxon>Mucuna</taxon>
    </lineage>
</organism>
<dbReference type="AlphaFoldDB" id="A0A371HZG4"/>
<evidence type="ECO:0000313" key="2">
    <source>
        <dbReference type="EMBL" id="RDY08187.1"/>
    </source>
</evidence>